<sequence length="70" mass="7968">MGRWEHFSTFFPFQNRWVDGEVGRQGAGEYFSTFFPYSFPPPPDSVLLTPESSQKAESPTKIPNGFYNGT</sequence>
<dbReference type="EMBL" id="RCBY01000019">
    <property type="protein sequence ID" value="RQH51459.1"/>
    <property type="molecule type" value="Genomic_DNA"/>
</dbReference>
<name>A0A3N6PHD2_9CYAN</name>
<dbReference type="Proteomes" id="UP000269154">
    <property type="component" value="Unassembled WGS sequence"/>
</dbReference>
<feature type="region of interest" description="Disordered" evidence="1">
    <location>
        <begin position="49"/>
        <end position="70"/>
    </location>
</feature>
<dbReference type="AlphaFoldDB" id="A0A3N6PHD2"/>
<comment type="caution">
    <text evidence="2">The sequence shown here is derived from an EMBL/GenBank/DDBJ whole genome shotgun (WGS) entry which is preliminary data.</text>
</comment>
<accession>A0A3N6PHD2</accession>
<keyword evidence="3" id="KW-1185">Reference proteome</keyword>
<evidence type="ECO:0000256" key="1">
    <source>
        <dbReference type="SAM" id="MobiDB-lite"/>
    </source>
</evidence>
<proteinExistence type="predicted"/>
<protein>
    <submittedName>
        <fullName evidence="2">Uncharacterized protein</fullName>
    </submittedName>
</protein>
<evidence type="ECO:0000313" key="2">
    <source>
        <dbReference type="EMBL" id="RQH51459.1"/>
    </source>
</evidence>
<reference evidence="2 3" key="1">
    <citation type="journal article" date="2018" name="ACS Chem. Biol.">
        <title>Ketoreductase domain dysfunction expands chemodiversity: malyngamide biosynthesis in the cyanobacterium Okeania hirsuta.</title>
        <authorList>
            <person name="Moss N.A."/>
            <person name="Leao T."/>
            <person name="Rankin M."/>
            <person name="McCullough T.M."/>
            <person name="Qu P."/>
            <person name="Korobeynikov A."/>
            <person name="Smith J.L."/>
            <person name="Gerwick L."/>
            <person name="Gerwick W.H."/>
        </authorList>
    </citation>
    <scope>NUCLEOTIDE SEQUENCE [LARGE SCALE GENOMIC DNA]</scope>
    <source>
        <strain evidence="2 3">PAB10Feb10-1</strain>
    </source>
</reference>
<evidence type="ECO:0000313" key="3">
    <source>
        <dbReference type="Proteomes" id="UP000269154"/>
    </source>
</evidence>
<gene>
    <name evidence="2" type="ORF">D5R40_05705</name>
</gene>
<organism evidence="2 3">
    <name type="scientific">Okeania hirsuta</name>
    <dbReference type="NCBI Taxonomy" id="1458930"/>
    <lineage>
        <taxon>Bacteria</taxon>
        <taxon>Bacillati</taxon>
        <taxon>Cyanobacteriota</taxon>
        <taxon>Cyanophyceae</taxon>
        <taxon>Oscillatoriophycideae</taxon>
        <taxon>Oscillatoriales</taxon>
        <taxon>Microcoleaceae</taxon>
        <taxon>Okeania</taxon>
    </lineage>
</organism>